<gene>
    <name evidence="2" type="ORF">NDU88_003691</name>
</gene>
<dbReference type="EMBL" id="JANPWB010000014">
    <property type="protein sequence ID" value="KAJ1098583.1"/>
    <property type="molecule type" value="Genomic_DNA"/>
</dbReference>
<evidence type="ECO:0000313" key="3">
    <source>
        <dbReference type="Proteomes" id="UP001066276"/>
    </source>
</evidence>
<reference evidence="2" key="1">
    <citation type="journal article" date="2022" name="bioRxiv">
        <title>Sequencing and chromosome-scale assembly of the giantPleurodeles waltlgenome.</title>
        <authorList>
            <person name="Brown T."/>
            <person name="Elewa A."/>
            <person name="Iarovenko S."/>
            <person name="Subramanian E."/>
            <person name="Araus A.J."/>
            <person name="Petzold A."/>
            <person name="Susuki M."/>
            <person name="Suzuki K.-i.T."/>
            <person name="Hayashi T."/>
            <person name="Toyoda A."/>
            <person name="Oliveira C."/>
            <person name="Osipova E."/>
            <person name="Leigh N.D."/>
            <person name="Simon A."/>
            <person name="Yun M.H."/>
        </authorList>
    </citation>
    <scope>NUCLEOTIDE SEQUENCE</scope>
    <source>
        <strain evidence="2">20211129_DDA</strain>
        <tissue evidence="2">Liver</tissue>
    </source>
</reference>
<protein>
    <submittedName>
        <fullName evidence="2">Uncharacterized protein</fullName>
    </submittedName>
</protein>
<comment type="caution">
    <text evidence="2">The sequence shown here is derived from an EMBL/GenBank/DDBJ whole genome shotgun (WGS) entry which is preliminary data.</text>
</comment>
<evidence type="ECO:0000313" key="2">
    <source>
        <dbReference type="EMBL" id="KAJ1098583.1"/>
    </source>
</evidence>
<accession>A0AAV7M9I4</accession>
<dbReference type="AlphaFoldDB" id="A0AAV7M9I4"/>
<proteinExistence type="predicted"/>
<feature type="region of interest" description="Disordered" evidence="1">
    <location>
        <begin position="1"/>
        <end position="39"/>
    </location>
</feature>
<organism evidence="2 3">
    <name type="scientific">Pleurodeles waltl</name>
    <name type="common">Iberian ribbed newt</name>
    <dbReference type="NCBI Taxonomy" id="8319"/>
    <lineage>
        <taxon>Eukaryota</taxon>
        <taxon>Metazoa</taxon>
        <taxon>Chordata</taxon>
        <taxon>Craniata</taxon>
        <taxon>Vertebrata</taxon>
        <taxon>Euteleostomi</taxon>
        <taxon>Amphibia</taxon>
        <taxon>Batrachia</taxon>
        <taxon>Caudata</taxon>
        <taxon>Salamandroidea</taxon>
        <taxon>Salamandridae</taxon>
        <taxon>Pleurodelinae</taxon>
        <taxon>Pleurodeles</taxon>
    </lineage>
</organism>
<name>A0AAV7M9I4_PLEWA</name>
<sequence>MRRASAGEEPTSGRCCPPPSKSLPPARRSLRDPPAHELSPSGSICLHHICLDDWKEHLDVRTQRQAHQHKNDYV</sequence>
<keyword evidence="3" id="KW-1185">Reference proteome</keyword>
<dbReference type="Proteomes" id="UP001066276">
    <property type="component" value="Chromosome 10"/>
</dbReference>
<evidence type="ECO:0000256" key="1">
    <source>
        <dbReference type="SAM" id="MobiDB-lite"/>
    </source>
</evidence>